<dbReference type="AlphaFoldDB" id="A0A8J7YUH7"/>
<sequence length="237" mass="27611">MSIVGIFSFFRVPYNSLLMDSYLFPPKTTIVGMIGAAMGWNEERVLDDIDKFKYGLIIKNPGERAIETATIFGNLEYTPYPITKIMNYKSYPITKIMNYKPFYEVYIASDNKDLNIDKIYDALNDPKFTLYLGDSESLFYADFKHPKFCEKIEINKDFGNEFECILPSEIYNKKERIEMTTKKVIPPTEIKIPINFTGKGKNRKCVLKNVFYYSGIKVKLKESVETYYYGKQPVCLF</sequence>
<organism evidence="2 4">
    <name type="scientific">Candidatus Altarchaeum hamiconexum</name>
    <dbReference type="NCBI Taxonomy" id="1803513"/>
    <lineage>
        <taxon>Archaea</taxon>
        <taxon>Candidatus Altarchaeota</taxon>
        <taxon>Candidatus Altiarchaeia</taxon>
        <taxon>Candidatus Altarchaeales</taxon>
        <taxon>Candidatus Altarchaeaceae</taxon>
        <taxon>Candidatus Altarchaeum</taxon>
    </lineage>
</organism>
<dbReference type="InterPro" id="IPR013422">
    <property type="entry name" value="CRISPR-assoc_prot_Cas5_N"/>
</dbReference>
<evidence type="ECO:0000313" key="4">
    <source>
        <dbReference type="Proteomes" id="UP000768163"/>
    </source>
</evidence>
<accession>A0A8J7YUH7</accession>
<evidence type="ECO:0000313" key="3">
    <source>
        <dbReference type="EMBL" id="NCS91584.1"/>
    </source>
</evidence>
<reference evidence="2" key="1">
    <citation type="submission" date="2019-11" db="EMBL/GenBank/DDBJ databases">
        <title>Lipid analysis of CO2-rich subsurface aquifers suggests an autotrophy-based deep biosphere with lysolipids enriched in CPR bacteria.</title>
        <authorList>
            <person name="Probst A.J."/>
            <person name="Elling F.J."/>
            <person name="Castelle C.J."/>
            <person name="Zhu Q."/>
            <person name="Elvert M."/>
            <person name="Birarda G."/>
            <person name="Holman H.-Y."/>
            <person name="Lane K.R."/>
            <person name="Ladd B."/>
            <person name="Ryan M.C."/>
            <person name="Woyke T."/>
            <person name="Hinrichs K.-U."/>
            <person name="Banfield J.F."/>
        </authorList>
    </citation>
    <scope>NUCLEOTIDE SEQUENCE</scope>
    <source>
        <strain evidence="2">CG_2015-01_33_1645</strain>
        <strain evidence="3">CG_2015-04_33_537</strain>
    </source>
</reference>
<proteinExistence type="predicted"/>
<dbReference type="EMBL" id="JAACQH010000085">
    <property type="protein sequence ID" value="NCS91584.1"/>
    <property type="molecule type" value="Genomic_DNA"/>
</dbReference>
<name>A0A8J7YUH7_9ARCH</name>
<dbReference type="Pfam" id="PF09704">
    <property type="entry name" value="Cas_Cas5d"/>
    <property type="match status" value="1"/>
</dbReference>
<keyword evidence="1" id="KW-0051">Antiviral defense</keyword>
<dbReference type="GO" id="GO:0043571">
    <property type="term" value="P:maintenance of CRISPR repeat elements"/>
    <property type="evidence" value="ECO:0007669"/>
    <property type="project" value="InterPro"/>
</dbReference>
<protein>
    <submittedName>
        <fullName evidence="2">CRISPR-associated protein Cas5</fullName>
    </submittedName>
</protein>
<dbReference type="InterPro" id="IPR021124">
    <property type="entry name" value="CRISPR-assoc_prot_Cas5"/>
</dbReference>
<dbReference type="NCBIfam" id="TIGR02593">
    <property type="entry name" value="CRISPR_cas5"/>
    <property type="match status" value="1"/>
</dbReference>
<dbReference type="Proteomes" id="UP000768163">
    <property type="component" value="Unassembled WGS sequence"/>
</dbReference>
<evidence type="ECO:0000313" key="2">
    <source>
        <dbReference type="EMBL" id="NCN64867.1"/>
    </source>
</evidence>
<comment type="caution">
    <text evidence="2">The sequence shown here is derived from an EMBL/GenBank/DDBJ whole genome shotgun (WGS) entry which is preliminary data.</text>
</comment>
<gene>
    <name evidence="2" type="primary">cas5</name>
    <name evidence="3" type="ORF">GW779_04130</name>
    <name evidence="2" type="ORF">GW910_02160</name>
</gene>
<dbReference type="Proteomes" id="UP000738826">
    <property type="component" value="Unassembled WGS sequence"/>
</dbReference>
<dbReference type="CDD" id="cd09693">
    <property type="entry name" value="Cas5_I"/>
    <property type="match status" value="1"/>
</dbReference>
<evidence type="ECO:0000256" key="1">
    <source>
        <dbReference type="ARBA" id="ARBA00023118"/>
    </source>
</evidence>
<dbReference type="GO" id="GO:0051607">
    <property type="term" value="P:defense response to virus"/>
    <property type="evidence" value="ECO:0007669"/>
    <property type="project" value="UniProtKB-KW"/>
</dbReference>
<dbReference type="EMBL" id="JAACVF010000053">
    <property type="protein sequence ID" value="NCN64867.1"/>
    <property type="molecule type" value="Genomic_DNA"/>
</dbReference>
<dbReference type="Gene3D" id="3.30.70.2660">
    <property type="match status" value="1"/>
</dbReference>